<organism evidence="1 2">
    <name type="scientific">Cinchona calisaya</name>
    <dbReference type="NCBI Taxonomy" id="153742"/>
    <lineage>
        <taxon>Eukaryota</taxon>
        <taxon>Viridiplantae</taxon>
        <taxon>Streptophyta</taxon>
        <taxon>Embryophyta</taxon>
        <taxon>Tracheophyta</taxon>
        <taxon>Spermatophyta</taxon>
        <taxon>Magnoliopsida</taxon>
        <taxon>eudicotyledons</taxon>
        <taxon>Gunneridae</taxon>
        <taxon>Pentapetalae</taxon>
        <taxon>asterids</taxon>
        <taxon>lamiids</taxon>
        <taxon>Gentianales</taxon>
        <taxon>Rubiaceae</taxon>
        <taxon>Cinchonoideae</taxon>
        <taxon>Cinchoneae</taxon>
        <taxon>Cinchona</taxon>
    </lineage>
</organism>
<protein>
    <submittedName>
        <fullName evidence="1">Uncharacterized protein</fullName>
    </submittedName>
</protein>
<evidence type="ECO:0000313" key="1">
    <source>
        <dbReference type="EMBL" id="KAL3498015.1"/>
    </source>
</evidence>
<accession>A0ABD2XVM9</accession>
<name>A0ABD2XVM9_9GENT</name>
<gene>
    <name evidence="1" type="ORF">ACH5RR_040747</name>
</gene>
<comment type="caution">
    <text evidence="1">The sequence shown here is derived from an EMBL/GenBank/DDBJ whole genome shotgun (WGS) entry which is preliminary data.</text>
</comment>
<dbReference type="EMBL" id="JBJUIK010000017">
    <property type="protein sequence ID" value="KAL3498015.1"/>
    <property type="molecule type" value="Genomic_DNA"/>
</dbReference>
<dbReference type="AlphaFoldDB" id="A0ABD2XVM9"/>
<reference evidence="1 2" key="1">
    <citation type="submission" date="2024-11" db="EMBL/GenBank/DDBJ databases">
        <title>A near-complete genome assembly of Cinchona calisaya.</title>
        <authorList>
            <person name="Lian D.C."/>
            <person name="Zhao X.W."/>
            <person name="Wei L."/>
        </authorList>
    </citation>
    <scope>NUCLEOTIDE SEQUENCE [LARGE SCALE GENOMIC DNA]</scope>
    <source>
        <tissue evidence="1">Nenye</tissue>
    </source>
</reference>
<proteinExistence type="predicted"/>
<dbReference type="Proteomes" id="UP001630127">
    <property type="component" value="Unassembled WGS sequence"/>
</dbReference>
<evidence type="ECO:0000313" key="2">
    <source>
        <dbReference type="Proteomes" id="UP001630127"/>
    </source>
</evidence>
<sequence length="166" mass="18567">MVKTSALLKLLQSRLGSAYISAKLSTEFELEIDLLLGLASGVASRAMVDSGWEGKLLVVLRQWGGVVYLMVTLGILSWDRKPLLLVDRNLANSTRMREILWQLVLVNPHDADDLQARMNSLTDKEMEVVKLFTDGIGRGTKMLKTTWITLRCSLAYSKGKSSLRKQ</sequence>
<keyword evidence="2" id="KW-1185">Reference proteome</keyword>